<evidence type="ECO:0000259" key="4">
    <source>
        <dbReference type="Pfam" id="PF03828"/>
    </source>
</evidence>
<sequence length="157" mass="18232">MAIFYLQVEGVLPCLHKEKPDLFGKKSNYMNLQHVQLTNADKSPNHDESLSIGELFIKFLGYYVDKFDFNKEGISVRLGRTIRKPKSTPDRNHRIFIEDPFNQTNVAKAVKCDDSFKKIMHAFTQSLTRLEISDDLSEVVGQYMAWDIENDEWVNLD</sequence>
<dbReference type="EMBL" id="BSEH01000820">
    <property type="protein sequence ID" value="GLJ59309.1"/>
    <property type="molecule type" value="Genomic_DNA"/>
</dbReference>
<dbReference type="SUPFAM" id="SSF81631">
    <property type="entry name" value="PAP/OAS1 substrate-binding domain"/>
    <property type="match status" value="1"/>
</dbReference>
<proteinExistence type="predicted"/>
<comment type="caution">
    <text evidence="5">The sequence shown here is derived from an EMBL/GenBank/DDBJ whole genome shotgun (WGS) entry which is preliminary data.</text>
</comment>
<evidence type="ECO:0000256" key="3">
    <source>
        <dbReference type="ARBA" id="ARBA00022842"/>
    </source>
</evidence>
<organism evidence="5 6">
    <name type="scientific">Cryptomeria japonica</name>
    <name type="common">Japanese cedar</name>
    <name type="synonym">Cupressus japonica</name>
    <dbReference type="NCBI Taxonomy" id="3369"/>
    <lineage>
        <taxon>Eukaryota</taxon>
        <taxon>Viridiplantae</taxon>
        <taxon>Streptophyta</taxon>
        <taxon>Embryophyta</taxon>
        <taxon>Tracheophyta</taxon>
        <taxon>Spermatophyta</taxon>
        <taxon>Pinopsida</taxon>
        <taxon>Pinidae</taxon>
        <taxon>Conifers II</taxon>
        <taxon>Cupressales</taxon>
        <taxon>Cupressaceae</taxon>
        <taxon>Cryptomeria</taxon>
    </lineage>
</organism>
<dbReference type="AlphaFoldDB" id="A0AAD3NVQ7"/>
<evidence type="ECO:0000256" key="2">
    <source>
        <dbReference type="ARBA" id="ARBA00022723"/>
    </source>
</evidence>
<accession>A0AAD3NVQ7</accession>
<dbReference type="Pfam" id="PF03828">
    <property type="entry name" value="PAP_assoc"/>
    <property type="match status" value="1"/>
</dbReference>
<keyword evidence="6" id="KW-1185">Reference proteome</keyword>
<gene>
    <name evidence="5" type="ORF">SUGI_1502150</name>
</gene>
<evidence type="ECO:0000313" key="5">
    <source>
        <dbReference type="EMBL" id="GLJ59309.1"/>
    </source>
</evidence>
<protein>
    <recommendedName>
        <fullName evidence="4">PAP-associated domain-containing protein</fullName>
    </recommendedName>
</protein>
<keyword evidence="1" id="KW-0808">Transferase</keyword>
<reference evidence="5" key="1">
    <citation type="submission" date="2022-12" db="EMBL/GenBank/DDBJ databases">
        <title>Chromosome-Level Genome Assembly of Japanese Cedar (Cryptomeriajaponica D. Don).</title>
        <authorList>
            <person name="Fujino T."/>
            <person name="Yamaguchi K."/>
            <person name="Yokoyama T."/>
            <person name="Hamanaka T."/>
            <person name="Harazono Y."/>
            <person name="Kamada H."/>
            <person name="Kobayashi W."/>
            <person name="Ujino-Ihara T."/>
            <person name="Uchiyama K."/>
            <person name="Matsumoto A."/>
            <person name="Izuno A."/>
            <person name="Tsumura Y."/>
            <person name="Toyoda A."/>
            <person name="Shigenobu S."/>
            <person name="Moriguchi Y."/>
            <person name="Ueno S."/>
            <person name="Kasahara M."/>
        </authorList>
    </citation>
    <scope>NUCLEOTIDE SEQUENCE</scope>
</reference>
<dbReference type="GO" id="GO:1990817">
    <property type="term" value="F:poly(A) RNA polymerase activity"/>
    <property type="evidence" value="ECO:0007669"/>
    <property type="project" value="TreeGrafter"/>
</dbReference>
<evidence type="ECO:0000313" key="6">
    <source>
        <dbReference type="Proteomes" id="UP001234787"/>
    </source>
</evidence>
<dbReference type="PANTHER" id="PTHR12271">
    <property type="entry name" value="POLY A POLYMERASE CID PAP -RELATED"/>
    <property type="match status" value="1"/>
</dbReference>
<dbReference type="Gene3D" id="1.10.1410.10">
    <property type="match status" value="1"/>
</dbReference>
<dbReference type="Proteomes" id="UP001234787">
    <property type="component" value="Unassembled WGS sequence"/>
</dbReference>
<dbReference type="InterPro" id="IPR002058">
    <property type="entry name" value="PAP_assoc"/>
</dbReference>
<feature type="domain" description="PAP-associated" evidence="4">
    <location>
        <begin position="51"/>
        <end position="105"/>
    </location>
</feature>
<dbReference type="GO" id="GO:0046872">
    <property type="term" value="F:metal ion binding"/>
    <property type="evidence" value="ECO:0007669"/>
    <property type="project" value="UniProtKB-KW"/>
</dbReference>
<evidence type="ECO:0000256" key="1">
    <source>
        <dbReference type="ARBA" id="ARBA00022679"/>
    </source>
</evidence>
<keyword evidence="3" id="KW-0460">Magnesium</keyword>
<dbReference type="PANTHER" id="PTHR12271:SF40">
    <property type="entry name" value="POLY(A) RNA POLYMERASE GLD2"/>
    <property type="match status" value="1"/>
</dbReference>
<name>A0AAD3NVQ7_CRYJA</name>
<keyword evidence="2" id="KW-0479">Metal-binding</keyword>
<dbReference type="GO" id="GO:0031123">
    <property type="term" value="P:RNA 3'-end processing"/>
    <property type="evidence" value="ECO:0007669"/>
    <property type="project" value="TreeGrafter"/>
</dbReference>